<dbReference type="AlphaFoldDB" id="A0A6A5ZYN1"/>
<keyword evidence="1" id="KW-0677">Repeat</keyword>
<dbReference type="RefSeq" id="XP_033518518.1">
    <property type="nucleotide sequence ID" value="XM_033670962.1"/>
</dbReference>
<dbReference type="PROSITE" id="PS50297">
    <property type="entry name" value="ANK_REP_REGION"/>
    <property type="match status" value="2"/>
</dbReference>
<dbReference type="InterPro" id="IPR056884">
    <property type="entry name" value="NPHP3-like_N"/>
</dbReference>
<dbReference type="Proteomes" id="UP000799771">
    <property type="component" value="Unassembled WGS sequence"/>
</dbReference>
<dbReference type="PRINTS" id="PR01415">
    <property type="entry name" value="ANKYRIN"/>
</dbReference>
<dbReference type="InterPro" id="IPR036770">
    <property type="entry name" value="Ankyrin_rpt-contain_sf"/>
</dbReference>
<dbReference type="OrthoDB" id="3685311at2759"/>
<evidence type="ECO:0000313" key="7">
    <source>
        <dbReference type="Proteomes" id="UP000799771"/>
    </source>
</evidence>
<proteinExistence type="predicted"/>
<evidence type="ECO:0000256" key="1">
    <source>
        <dbReference type="ARBA" id="ARBA00022737"/>
    </source>
</evidence>
<accession>A0A6A5ZYN1</accession>
<organism evidence="6 7">
    <name type="scientific">Dothidotthia symphoricarpi CBS 119687</name>
    <dbReference type="NCBI Taxonomy" id="1392245"/>
    <lineage>
        <taxon>Eukaryota</taxon>
        <taxon>Fungi</taxon>
        <taxon>Dikarya</taxon>
        <taxon>Ascomycota</taxon>
        <taxon>Pezizomycotina</taxon>
        <taxon>Dothideomycetes</taxon>
        <taxon>Pleosporomycetidae</taxon>
        <taxon>Pleosporales</taxon>
        <taxon>Dothidotthiaceae</taxon>
        <taxon>Dothidotthia</taxon>
    </lineage>
</organism>
<dbReference type="SUPFAM" id="SSF48403">
    <property type="entry name" value="Ankyrin repeat"/>
    <property type="match status" value="1"/>
</dbReference>
<keyword evidence="2 3" id="KW-0040">ANK repeat</keyword>
<dbReference type="InterPro" id="IPR002110">
    <property type="entry name" value="Ankyrin_rpt"/>
</dbReference>
<dbReference type="GeneID" id="54411394"/>
<name>A0A6A5ZYN1_9PLEO</name>
<dbReference type="EMBL" id="ML977520">
    <property type="protein sequence ID" value="KAF2124125.1"/>
    <property type="molecule type" value="Genomic_DNA"/>
</dbReference>
<evidence type="ECO:0000256" key="2">
    <source>
        <dbReference type="ARBA" id="ARBA00023043"/>
    </source>
</evidence>
<evidence type="ECO:0000313" key="6">
    <source>
        <dbReference type="EMBL" id="KAF2124125.1"/>
    </source>
</evidence>
<keyword evidence="7" id="KW-1185">Reference proteome</keyword>
<dbReference type="Gene3D" id="1.25.40.20">
    <property type="entry name" value="Ankyrin repeat-containing domain"/>
    <property type="match status" value="1"/>
</dbReference>
<dbReference type="PROSITE" id="PS50088">
    <property type="entry name" value="ANK_REPEAT"/>
    <property type="match status" value="2"/>
</dbReference>
<dbReference type="PANTHER" id="PTHR24123">
    <property type="entry name" value="ANKYRIN REPEAT-CONTAINING"/>
    <property type="match status" value="1"/>
</dbReference>
<dbReference type="InterPro" id="IPR051165">
    <property type="entry name" value="Multifunctional_ANK_Repeat"/>
</dbReference>
<dbReference type="PANTHER" id="PTHR24123:SF33">
    <property type="entry name" value="PROTEIN HOS4"/>
    <property type="match status" value="1"/>
</dbReference>
<feature type="repeat" description="ANK" evidence="3">
    <location>
        <begin position="764"/>
        <end position="796"/>
    </location>
</feature>
<gene>
    <name evidence="6" type="ORF">P153DRAFT_390676</name>
</gene>
<feature type="region of interest" description="Disordered" evidence="4">
    <location>
        <begin position="866"/>
        <end position="889"/>
    </location>
</feature>
<evidence type="ECO:0000256" key="3">
    <source>
        <dbReference type="PROSITE-ProRule" id="PRU00023"/>
    </source>
</evidence>
<sequence length="889" mass="100236">MSSVIIPKNCLRLGCGFAVLNNNSPDDPSQQLSLRTLRAFAPRFEVNHGNDLESELAQYGPIHQVPAFASWLEQRDRDFTSQPQQSRLWITGSPNTDRVAFVSVALQTLRRRTSRNEVKTQVLYFLCNRQDVACNNAAAILKGWMYQLLVQRPDICQELCKWFEDPDNRHFHLDNVGMLWHEFRHALVDGDAGTTYCIISDLHECDEKSVQVITKLLSEPFTSEHCLGNDVRIKVLITSRVIPLSDQFEKLDLDVLTASNAGFNLTFSNSPTPGKLFQSINSDVRSYCLVGLEILAALKSRPTIETLRNLIGLSDSDDAFNEILDHCRLLIEIQDDRVQFVSSTVRDFFAYPKNASSIHASLAQDCLKILKQELCDQDIANLDRMSRQCDYDINTLQYAVLHWADHIRLAPDNTIDLLPDILDVFAQSQGLAQKWWTVHLRMFHHISQIDVVRFHTNTAIHPTTVLHALARFNLHRVLYEVRNSSHWVGLQYCMRSTDSFGMDPLAVALSMHHTKSAKFFIQQGVTINAMHVRFAADSSVELAGIVFEDFLQRCPSTLLSENDVDLILHKVVTTGDEARVAQAIEFLKTNNPSRFPWTRVNSLGRAFSCGHDHVVKMLLDITDLDSDDAIPEIIAHTVDGHEDAITKHLLKLPRFASFVTSDKLIDSLTLAIRLKCFTIVNLLVNAANMNRKDRWGWTPLEVGAMYGNPHAIYRLLLLGCGVQGTSREAGVALHLLIHEAGVSVGMPVLEELLLRGARMQYVHFGITALHVAAEQGRAEIMAMVLESMSDAEIEEDIDRLPSSLHGEWRDKTALAIAAVKGYGEIIRLLLEAGADEAITDKDGKTALELASEAGWVDVVEVFEHVHTRREKQKEKKRKKKQDRKKRGKK</sequence>
<dbReference type="Pfam" id="PF24883">
    <property type="entry name" value="NPHP3_N"/>
    <property type="match status" value="1"/>
</dbReference>
<dbReference type="Pfam" id="PF12796">
    <property type="entry name" value="Ank_2"/>
    <property type="match status" value="1"/>
</dbReference>
<protein>
    <submittedName>
        <fullName evidence="6">Ankyrin</fullName>
    </submittedName>
</protein>
<reference evidence="6" key="1">
    <citation type="journal article" date="2020" name="Stud. Mycol.">
        <title>101 Dothideomycetes genomes: a test case for predicting lifestyles and emergence of pathogens.</title>
        <authorList>
            <person name="Haridas S."/>
            <person name="Albert R."/>
            <person name="Binder M."/>
            <person name="Bloem J."/>
            <person name="Labutti K."/>
            <person name="Salamov A."/>
            <person name="Andreopoulos B."/>
            <person name="Baker S."/>
            <person name="Barry K."/>
            <person name="Bills G."/>
            <person name="Bluhm B."/>
            <person name="Cannon C."/>
            <person name="Castanera R."/>
            <person name="Culley D."/>
            <person name="Daum C."/>
            <person name="Ezra D."/>
            <person name="Gonzalez J."/>
            <person name="Henrissat B."/>
            <person name="Kuo A."/>
            <person name="Liang C."/>
            <person name="Lipzen A."/>
            <person name="Lutzoni F."/>
            <person name="Magnuson J."/>
            <person name="Mondo S."/>
            <person name="Nolan M."/>
            <person name="Ohm R."/>
            <person name="Pangilinan J."/>
            <person name="Park H.-J."/>
            <person name="Ramirez L."/>
            <person name="Alfaro M."/>
            <person name="Sun H."/>
            <person name="Tritt A."/>
            <person name="Yoshinaga Y."/>
            <person name="Zwiers L.-H."/>
            <person name="Turgeon B."/>
            <person name="Goodwin S."/>
            <person name="Spatafora J."/>
            <person name="Crous P."/>
            <person name="Grigoriev I."/>
        </authorList>
    </citation>
    <scope>NUCLEOTIDE SEQUENCE</scope>
    <source>
        <strain evidence="6">CBS 119687</strain>
    </source>
</reference>
<dbReference type="SMART" id="SM00248">
    <property type="entry name" value="ANK"/>
    <property type="match status" value="5"/>
</dbReference>
<feature type="domain" description="Nephrocystin 3-like N-terminal" evidence="5">
    <location>
        <begin position="77"/>
        <end position="240"/>
    </location>
</feature>
<evidence type="ECO:0000256" key="4">
    <source>
        <dbReference type="SAM" id="MobiDB-lite"/>
    </source>
</evidence>
<feature type="repeat" description="ANK" evidence="3">
    <location>
        <begin position="809"/>
        <end position="841"/>
    </location>
</feature>
<evidence type="ECO:0000259" key="5">
    <source>
        <dbReference type="Pfam" id="PF24883"/>
    </source>
</evidence>